<reference evidence="1 2" key="1">
    <citation type="submission" date="2017-11" db="EMBL/GenBank/DDBJ databases">
        <title>Complete genome of a free-living desiccation-tolerant cyanobacterium and its photosynthetic adaptation to extreme terrestrial habitat.</title>
        <authorList>
            <person name="Shang J."/>
        </authorList>
    </citation>
    <scope>NUCLEOTIDE SEQUENCE [LARGE SCALE GENOMIC DNA]</scope>
    <source>
        <strain evidence="1 2">CCNUN1</strain>
    </source>
</reference>
<dbReference type="KEGG" id="nfl:COO91_04468"/>
<dbReference type="Proteomes" id="UP000232003">
    <property type="component" value="Chromosome"/>
</dbReference>
<protein>
    <submittedName>
        <fullName evidence="1">Uncharacterized protein</fullName>
    </submittedName>
</protein>
<evidence type="ECO:0000313" key="2">
    <source>
        <dbReference type="Proteomes" id="UP000232003"/>
    </source>
</evidence>
<sequence length="38" mass="4203">MLIKPEEPTPPKLCFVSPPEERGGVGGGVLLLWVIWRT</sequence>
<evidence type="ECO:0000313" key="1">
    <source>
        <dbReference type="EMBL" id="AUB38498.1"/>
    </source>
</evidence>
<accession>A0A2K8SSX9</accession>
<dbReference type="AlphaFoldDB" id="A0A2K8SSX9"/>
<proteinExistence type="predicted"/>
<name>A0A2K8SSX9_9NOSO</name>
<organism evidence="1 2">
    <name type="scientific">Nostoc flagelliforme CCNUN1</name>
    <dbReference type="NCBI Taxonomy" id="2038116"/>
    <lineage>
        <taxon>Bacteria</taxon>
        <taxon>Bacillati</taxon>
        <taxon>Cyanobacteriota</taxon>
        <taxon>Cyanophyceae</taxon>
        <taxon>Nostocales</taxon>
        <taxon>Nostocaceae</taxon>
        <taxon>Nostoc</taxon>
    </lineage>
</organism>
<keyword evidence="2" id="KW-1185">Reference proteome</keyword>
<gene>
    <name evidence="1" type="ORF">COO91_04468</name>
</gene>
<dbReference type="EMBL" id="CP024785">
    <property type="protein sequence ID" value="AUB38498.1"/>
    <property type="molecule type" value="Genomic_DNA"/>
</dbReference>